<reference evidence="3 4" key="1">
    <citation type="submission" date="2022-10" db="EMBL/GenBank/DDBJ databases">
        <title>The complete genomes of actinobacterial strains from the NBC collection.</title>
        <authorList>
            <person name="Joergensen T.S."/>
            <person name="Alvarez Arevalo M."/>
            <person name="Sterndorff E.B."/>
            <person name="Faurdal D."/>
            <person name="Vuksanovic O."/>
            <person name="Mourched A.-S."/>
            <person name="Charusanti P."/>
            <person name="Shaw S."/>
            <person name="Blin K."/>
            <person name="Weber T."/>
        </authorList>
    </citation>
    <scope>NUCLEOTIDE SEQUENCE [LARGE SCALE GENOMIC DNA]</scope>
    <source>
        <strain evidence="3 4">NBC_01247</strain>
    </source>
</reference>
<feature type="region of interest" description="Disordered" evidence="1">
    <location>
        <begin position="211"/>
        <end position="268"/>
    </location>
</feature>
<feature type="transmembrane region" description="Helical" evidence="2">
    <location>
        <begin position="271"/>
        <end position="291"/>
    </location>
</feature>
<keyword evidence="2" id="KW-0472">Membrane</keyword>
<name>A0ABZ1WAQ9_9ACTN</name>
<gene>
    <name evidence="3" type="ORF">OG469_21145</name>
</gene>
<evidence type="ECO:0000313" key="3">
    <source>
        <dbReference type="EMBL" id="WUS57795.1"/>
    </source>
</evidence>
<accession>A0ABZ1WAQ9</accession>
<keyword evidence="2" id="KW-0812">Transmembrane</keyword>
<keyword evidence="4" id="KW-1185">Reference proteome</keyword>
<keyword evidence="2" id="KW-1133">Transmembrane helix</keyword>
<evidence type="ECO:0000313" key="4">
    <source>
        <dbReference type="Proteomes" id="UP001432014"/>
    </source>
</evidence>
<dbReference type="RefSeq" id="WP_329496410.1">
    <property type="nucleotide sequence ID" value="NZ_CP108460.1"/>
</dbReference>
<evidence type="ECO:0000256" key="2">
    <source>
        <dbReference type="SAM" id="Phobius"/>
    </source>
</evidence>
<evidence type="ECO:0000256" key="1">
    <source>
        <dbReference type="SAM" id="MobiDB-lite"/>
    </source>
</evidence>
<organism evidence="3 4">
    <name type="scientific">Kitasatospora herbaricolor</name>
    <dbReference type="NCBI Taxonomy" id="68217"/>
    <lineage>
        <taxon>Bacteria</taxon>
        <taxon>Bacillati</taxon>
        <taxon>Actinomycetota</taxon>
        <taxon>Actinomycetes</taxon>
        <taxon>Kitasatosporales</taxon>
        <taxon>Streptomycetaceae</taxon>
        <taxon>Kitasatospora</taxon>
    </lineage>
</organism>
<evidence type="ECO:0008006" key="5">
    <source>
        <dbReference type="Google" id="ProtNLM"/>
    </source>
</evidence>
<sequence>MRASGISAFTKNVPSLSRRGKAAALAATVLLTGGVQLIGADSSWACNDDRFGGPREVYSDPTGLTKADPNGEFRPFESATIAADGSWAEYGVSMTNTSSTDYQEAYPTFALKVSKGATVRSKDVTIEVMRDGKWQRLANMPGCGPTVDADTAALKQPIAHGHAANFLFRVALSPASPQNQTELTLVTDAFAFGAGTAGHSDLRTVSITHPKAAPATAPAKPAAPATAKPATDATRRAATPAAPAATGAPAGPAATAPATELAQTGTSSPSGFLAGSAAAFVALGAGVMIAVRRLRARA</sequence>
<dbReference type="Proteomes" id="UP001432014">
    <property type="component" value="Chromosome"/>
</dbReference>
<dbReference type="EMBL" id="CP108482">
    <property type="protein sequence ID" value="WUS57795.1"/>
    <property type="molecule type" value="Genomic_DNA"/>
</dbReference>
<protein>
    <recommendedName>
        <fullName evidence="5">LPXTG-motif cell wall-anchored protein</fullName>
    </recommendedName>
</protein>
<proteinExistence type="predicted"/>
<feature type="compositionally biased region" description="Low complexity" evidence="1">
    <location>
        <begin position="211"/>
        <end position="259"/>
    </location>
</feature>